<evidence type="ECO:0000259" key="1">
    <source>
        <dbReference type="Pfam" id="PF05685"/>
    </source>
</evidence>
<dbReference type="GO" id="GO:0004519">
    <property type="term" value="F:endonuclease activity"/>
    <property type="evidence" value="ECO:0007669"/>
    <property type="project" value="UniProtKB-KW"/>
</dbReference>
<dbReference type="InterPro" id="IPR008538">
    <property type="entry name" value="Uma2"/>
</dbReference>
<keyword evidence="3" id="KW-1185">Reference proteome</keyword>
<dbReference type="InterPro" id="IPR012296">
    <property type="entry name" value="Nuclease_put_TT1808"/>
</dbReference>
<evidence type="ECO:0000313" key="3">
    <source>
        <dbReference type="Proteomes" id="UP001205311"/>
    </source>
</evidence>
<dbReference type="Gene3D" id="3.90.1570.10">
    <property type="entry name" value="tt1808, chain A"/>
    <property type="match status" value="1"/>
</dbReference>
<organism evidence="2 3">
    <name type="scientific">Streptoalloteichus tenebrarius (strain ATCC 17920 / DSM 40477 / JCM 4838 / CBS 697.72 / NBRC 16177 / NCIMB 11028 / NRRL B-12390 / A12253. 1 / ISP 5477)</name>
    <name type="common">Streptomyces tenebrarius</name>
    <dbReference type="NCBI Taxonomy" id="1933"/>
    <lineage>
        <taxon>Bacteria</taxon>
        <taxon>Bacillati</taxon>
        <taxon>Actinomycetota</taxon>
        <taxon>Actinomycetes</taxon>
        <taxon>Pseudonocardiales</taxon>
        <taxon>Pseudonocardiaceae</taxon>
        <taxon>Streptoalloteichus</taxon>
    </lineage>
</organism>
<evidence type="ECO:0000313" key="2">
    <source>
        <dbReference type="EMBL" id="MCP2258586.1"/>
    </source>
</evidence>
<protein>
    <submittedName>
        <fullName evidence="2">Restriction endonuclease</fullName>
    </submittedName>
</protein>
<name>A0ABT1HSU6_STRSD</name>
<reference evidence="2 3" key="1">
    <citation type="submission" date="2022-06" db="EMBL/GenBank/DDBJ databases">
        <title>Genomic Encyclopedia of Archaeal and Bacterial Type Strains, Phase II (KMG-II): from individual species to whole genera.</title>
        <authorList>
            <person name="Goeker M."/>
        </authorList>
    </citation>
    <scope>NUCLEOTIDE SEQUENCE [LARGE SCALE GENOMIC DNA]</scope>
    <source>
        <strain evidence="2 3">DSM 40477</strain>
    </source>
</reference>
<dbReference type="EMBL" id="JAMTCP010000009">
    <property type="protein sequence ID" value="MCP2258586.1"/>
    <property type="molecule type" value="Genomic_DNA"/>
</dbReference>
<keyword evidence="2" id="KW-0255">Endonuclease</keyword>
<keyword evidence="2" id="KW-0378">Hydrolase</keyword>
<feature type="domain" description="Putative restriction endonuclease" evidence="1">
    <location>
        <begin position="4"/>
        <end position="85"/>
    </location>
</feature>
<accession>A0ABT1HSU6</accession>
<gene>
    <name evidence="2" type="ORF">LX15_002284</name>
</gene>
<proteinExistence type="predicted"/>
<dbReference type="Proteomes" id="UP001205311">
    <property type="component" value="Unassembled WGS sequence"/>
</dbReference>
<sequence>MVVNEWGEETNTHPDAVRLVVEVWSPGNTSKNRRDKVAAFAAAGIPFLRSVEFGPWGECRFAAHALVHGRYVPEVEAKPGERVTVTASPLPVTFDPADLSP</sequence>
<comment type="caution">
    <text evidence="2">The sequence shown here is derived from an EMBL/GenBank/DDBJ whole genome shotgun (WGS) entry which is preliminary data.</text>
</comment>
<keyword evidence="2" id="KW-0540">Nuclease</keyword>
<dbReference type="Pfam" id="PF05685">
    <property type="entry name" value="Uma2"/>
    <property type="match status" value="1"/>
</dbReference>